<dbReference type="AlphaFoldDB" id="A0A9X9LLY1"/>
<protein>
    <submittedName>
        <fullName evidence="4">Uncharacterized protein</fullName>
    </submittedName>
</protein>
<dbReference type="Proteomes" id="UP000269945">
    <property type="component" value="Unassembled WGS sequence"/>
</dbReference>
<proteinExistence type="predicted"/>
<dbReference type="GO" id="GO:0035091">
    <property type="term" value="F:phosphatidylinositol binding"/>
    <property type="evidence" value="ECO:0007669"/>
    <property type="project" value="TreeGrafter"/>
</dbReference>
<evidence type="ECO:0000256" key="1">
    <source>
        <dbReference type="ARBA" id="ARBA00004308"/>
    </source>
</evidence>
<dbReference type="PANTHER" id="PTHR10658">
    <property type="entry name" value="PHOSPHATIDYLINOSITOL TRANSFER PROTEIN"/>
    <property type="match status" value="1"/>
</dbReference>
<organism evidence="4 5">
    <name type="scientific">Gulo gulo</name>
    <name type="common">Wolverine</name>
    <name type="synonym">Gluton</name>
    <dbReference type="NCBI Taxonomy" id="48420"/>
    <lineage>
        <taxon>Eukaryota</taxon>
        <taxon>Metazoa</taxon>
        <taxon>Chordata</taxon>
        <taxon>Craniata</taxon>
        <taxon>Vertebrata</taxon>
        <taxon>Euteleostomi</taxon>
        <taxon>Mammalia</taxon>
        <taxon>Eutheria</taxon>
        <taxon>Laurasiatheria</taxon>
        <taxon>Carnivora</taxon>
        <taxon>Caniformia</taxon>
        <taxon>Musteloidea</taxon>
        <taxon>Mustelidae</taxon>
        <taxon>Guloninae</taxon>
        <taxon>Gulo</taxon>
    </lineage>
</organism>
<evidence type="ECO:0000313" key="5">
    <source>
        <dbReference type="Proteomes" id="UP000269945"/>
    </source>
</evidence>
<accession>A0A9X9LLY1</accession>
<evidence type="ECO:0000256" key="2">
    <source>
        <dbReference type="ARBA" id="ARBA00023121"/>
    </source>
</evidence>
<dbReference type="EMBL" id="CYRY02007315">
    <property type="protein sequence ID" value="VCW76413.1"/>
    <property type="molecule type" value="Genomic_DNA"/>
</dbReference>
<dbReference type="GO" id="GO:0012505">
    <property type="term" value="C:endomembrane system"/>
    <property type="evidence" value="ECO:0007669"/>
    <property type="project" value="UniProtKB-SubCell"/>
</dbReference>
<keyword evidence="3" id="KW-0472">Membrane</keyword>
<dbReference type="GO" id="GO:0031210">
    <property type="term" value="F:phosphatidylcholine binding"/>
    <property type="evidence" value="ECO:0007669"/>
    <property type="project" value="TreeGrafter"/>
</dbReference>
<evidence type="ECO:0000313" key="4">
    <source>
        <dbReference type="EMBL" id="VCW76413.1"/>
    </source>
</evidence>
<dbReference type="PANTHER" id="PTHR10658:SF27">
    <property type="entry name" value="PHOSPHATIDYLINOSITOL TRANSFER PROTEIN BETA ISOFORM"/>
    <property type="match status" value="1"/>
</dbReference>
<dbReference type="InterPro" id="IPR001666">
    <property type="entry name" value="PI_transfer"/>
</dbReference>
<comment type="subcellular location">
    <subcellularLocation>
        <location evidence="1">Endomembrane system</location>
    </subcellularLocation>
</comment>
<keyword evidence="5" id="KW-1185">Reference proteome</keyword>
<dbReference type="GO" id="GO:0005737">
    <property type="term" value="C:cytoplasm"/>
    <property type="evidence" value="ECO:0007669"/>
    <property type="project" value="TreeGrafter"/>
</dbReference>
<keyword evidence="2" id="KW-0446">Lipid-binding</keyword>
<name>A0A9X9LLY1_GULGU</name>
<evidence type="ECO:0000256" key="3">
    <source>
        <dbReference type="ARBA" id="ARBA00023136"/>
    </source>
</evidence>
<dbReference type="GO" id="GO:0008525">
    <property type="term" value="F:phosphatidylcholine transporter activity"/>
    <property type="evidence" value="ECO:0007669"/>
    <property type="project" value="TreeGrafter"/>
</dbReference>
<gene>
    <name evidence="4" type="ORF">BN2614_LOCUS1</name>
</gene>
<dbReference type="GO" id="GO:0008526">
    <property type="term" value="F:phosphatidylinositol transfer activity"/>
    <property type="evidence" value="ECO:0007669"/>
    <property type="project" value="TreeGrafter"/>
</dbReference>
<reference evidence="4 5" key="1">
    <citation type="submission" date="2018-10" db="EMBL/GenBank/DDBJ databases">
        <authorList>
            <person name="Ekblom R."/>
            <person name="Jareborg N."/>
        </authorList>
    </citation>
    <scope>NUCLEOTIDE SEQUENCE [LARGE SCALE GENOMIC DNA]</scope>
    <source>
        <tissue evidence="4">Muscle</tissue>
    </source>
</reference>
<comment type="caution">
    <text evidence="4">The sequence shown here is derived from an EMBL/GenBank/DDBJ whole genome shotgun (WGS) entry which is preliminary data.</text>
</comment>
<sequence>MSQWNSNDLAEQMETMGRLDERPGDASAPCTSSALQEKQRELYRVSLRRQRFPAQGSIEIHEDNEEGCPQRSCKTHVLLLVLHGGSILDTGVGDPSCKAADIHTFGSVLEKVTRAHFPAALGHILVKFVPCPAVCSDAFSLVSNLNPYSHDDGGLGNSQDHVPLAALPLLAISSPRYQDAVATVIERANQVYAEFLKSPDGIGFSGQVGRPPQPALP</sequence>